<feature type="compositionally biased region" description="Basic and acidic residues" evidence="1">
    <location>
        <begin position="139"/>
        <end position="149"/>
    </location>
</feature>
<accession>M8BXE8</accession>
<feature type="compositionally biased region" description="Acidic residues" evidence="1">
    <location>
        <begin position="161"/>
        <end position="175"/>
    </location>
</feature>
<feature type="compositionally biased region" description="Basic and acidic residues" evidence="1">
    <location>
        <begin position="103"/>
        <end position="115"/>
    </location>
</feature>
<protein>
    <submittedName>
        <fullName evidence="2">Uncharacterized protein</fullName>
    </submittedName>
</protein>
<organism evidence="2">
    <name type="scientific">Aegilops tauschii</name>
    <name type="common">Tausch's goatgrass</name>
    <name type="synonym">Aegilops squarrosa</name>
    <dbReference type="NCBI Taxonomy" id="37682"/>
    <lineage>
        <taxon>Eukaryota</taxon>
        <taxon>Viridiplantae</taxon>
        <taxon>Streptophyta</taxon>
        <taxon>Embryophyta</taxon>
        <taxon>Tracheophyta</taxon>
        <taxon>Spermatophyta</taxon>
        <taxon>Magnoliopsida</taxon>
        <taxon>Liliopsida</taxon>
        <taxon>Poales</taxon>
        <taxon>Poaceae</taxon>
        <taxon>BOP clade</taxon>
        <taxon>Pooideae</taxon>
        <taxon>Triticodae</taxon>
        <taxon>Triticeae</taxon>
        <taxon>Triticinae</taxon>
        <taxon>Aegilops</taxon>
    </lineage>
</organism>
<reference evidence="2" key="1">
    <citation type="submission" date="2015-06" db="UniProtKB">
        <authorList>
            <consortium name="EnsemblPlants"/>
        </authorList>
    </citation>
    <scope>IDENTIFICATION</scope>
</reference>
<feature type="compositionally biased region" description="Basic and acidic residues" evidence="1">
    <location>
        <begin position="26"/>
        <end position="57"/>
    </location>
</feature>
<feature type="region of interest" description="Disordered" evidence="1">
    <location>
        <begin position="26"/>
        <end position="115"/>
    </location>
</feature>
<dbReference type="AlphaFoldDB" id="M8BXE8"/>
<evidence type="ECO:0000313" key="2">
    <source>
        <dbReference type="EnsemblPlants" id="EMT29665"/>
    </source>
</evidence>
<feature type="compositionally biased region" description="Basic residues" evidence="1">
    <location>
        <begin position="63"/>
        <end position="72"/>
    </location>
</feature>
<feature type="region of interest" description="Disordered" evidence="1">
    <location>
        <begin position="139"/>
        <end position="198"/>
    </location>
</feature>
<dbReference type="EnsemblPlants" id="EMT29665">
    <property type="protein sequence ID" value="EMT29665"/>
    <property type="gene ID" value="F775_42876"/>
</dbReference>
<proteinExistence type="predicted"/>
<name>M8BXE8_AEGTA</name>
<evidence type="ECO:0000256" key="1">
    <source>
        <dbReference type="SAM" id="MobiDB-lite"/>
    </source>
</evidence>
<sequence>MSSPSRVGGGVQEEVTQDWMVSEQLRDDELKQSKKKLRFESDSKEFAEKEKQRRAADGAKGAKFAKVKKPSLQKKMLSTVVEEGGTPRPSPRVAGMNKNLGKRTAEAGGKDDPRCKRLHVTAGPNSDDDDFVLADFVRDGHSGRSKDCGSSKSLPKRARDDLDEDVCGDSGEEVDVVPKAGVESSGVHGTRDDGIGQA</sequence>
<feature type="compositionally biased region" description="Basic and acidic residues" evidence="1">
    <location>
        <begin position="189"/>
        <end position="198"/>
    </location>
</feature>
<feature type="region of interest" description="Disordered" evidence="1">
    <location>
        <begin position="1"/>
        <end position="20"/>
    </location>
</feature>